<evidence type="ECO:0000256" key="5">
    <source>
        <dbReference type="ARBA" id="ARBA00022824"/>
    </source>
</evidence>
<evidence type="ECO:0000256" key="1">
    <source>
        <dbReference type="ARBA" id="ARBA00004240"/>
    </source>
</evidence>
<dbReference type="RefSeq" id="WP_128731069.1">
    <property type="nucleotide sequence ID" value="NZ_AQHF01000026.1"/>
</dbReference>
<comment type="subcellular location">
    <subcellularLocation>
        <location evidence="1">Endoplasmic reticulum</location>
    </subcellularLocation>
</comment>
<keyword evidence="8" id="KW-1185">Reference proteome</keyword>
<dbReference type="SUPFAM" id="SSF53756">
    <property type="entry name" value="UDP-Glycosyltransferase/glycogen phosphorylase"/>
    <property type="match status" value="1"/>
</dbReference>
<comment type="similarity">
    <text evidence="2">Belongs to the glycosyltransferase 28 family.</text>
</comment>
<evidence type="ECO:0000313" key="8">
    <source>
        <dbReference type="Proteomes" id="UP000660708"/>
    </source>
</evidence>
<dbReference type="GO" id="GO:0016758">
    <property type="term" value="F:hexosyltransferase activity"/>
    <property type="evidence" value="ECO:0007669"/>
    <property type="project" value="InterPro"/>
</dbReference>
<dbReference type="InterPro" id="IPR007235">
    <property type="entry name" value="Glyco_trans_28_C"/>
</dbReference>
<dbReference type="AlphaFoldDB" id="A0A8I0MXR1"/>
<dbReference type="NCBIfam" id="NF041548">
    <property type="entry name" value="PssE"/>
    <property type="match status" value="1"/>
</dbReference>
<evidence type="ECO:0000256" key="3">
    <source>
        <dbReference type="ARBA" id="ARBA00022676"/>
    </source>
</evidence>
<protein>
    <recommendedName>
        <fullName evidence="6">Glycosyl transferase family 28 C-terminal domain-containing protein</fullName>
    </recommendedName>
</protein>
<keyword evidence="3" id="KW-0328">Glycosyltransferase</keyword>
<dbReference type="Proteomes" id="UP000660708">
    <property type="component" value="Unassembled WGS sequence"/>
</dbReference>
<dbReference type="InterPro" id="IPR039042">
    <property type="entry name" value="Alg13-like"/>
</dbReference>
<proteinExistence type="inferred from homology"/>
<sequence length="148" mass="16609">MNILVTVGSSSFDSLIKDVDNTVKSYPHCHATFQIGSGSYTPVNGEYFSFAERFSECLANADLIITHAGAGTVFELLEMGKKCIVVPNVERVDKHQSDLAQYITEHNFALVCHNTRHIAQLIEQAPNYQPNTYRKEPFLLADELIQLF</sequence>
<feature type="domain" description="Glycosyl transferase family 28 C-terminal" evidence="6">
    <location>
        <begin position="3"/>
        <end position="127"/>
    </location>
</feature>
<organism evidence="7 8">
    <name type="scientific">Pseudoalteromonas peptidolytica F12-50-A1</name>
    <dbReference type="NCBI Taxonomy" id="1315280"/>
    <lineage>
        <taxon>Bacteria</taxon>
        <taxon>Pseudomonadati</taxon>
        <taxon>Pseudomonadota</taxon>
        <taxon>Gammaproteobacteria</taxon>
        <taxon>Alteromonadales</taxon>
        <taxon>Pseudoalteromonadaceae</taxon>
        <taxon>Pseudoalteromonas</taxon>
    </lineage>
</organism>
<evidence type="ECO:0000256" key="4">
    <source>
        <dbReference type="ARBA" id="ARBA00022679"/>
    </source>
</evidence>
<dbReference type="PANTHER" id="PTHR12867:SF6">
    <property type="entry name" value="N-ACETYLGLUCOSAMINYLDIPHOSPHODOLICHOL N-ACETYLGLUCOSAMINYLTRANSFERASE"/>
    <property type="match status" value="1"/>
</dbReference>
<accession>A0A8I0MXR1</accession>
<keyword evidence="5" id="KW-0256">Endoplasmic reticulum</keyword>
<dbReference type="GO" id="GO:0006488">
    <property type="term" value="P:dolichol-linked oligosaccharide biosynthetic process"/>
    <property type="evidence" value="ECO:0007669"/>
    <property type="project" value="InterPro"/>
</dbReference>
<comment type="caution">
    <text evidence="7">The sequence shown here is derived from an EMBL/GenBank/DDBJ whole genome shotgun (WGS) entry which is preliminary data.</text>
</comment>
<evidence type="ECO:0000313" key="7">
    <source>
        <dbReference type="EMBL" id="MBE0347292.1"/>
    </source>
</evidence>
<gene>
    <name evidence="7" type="ORF">PPEP_a1710</name>
</gene>
<dbReference type="EMBL" id="AQHF01000026">
    <property type="protein sequence ID" value="MBE0347292.1"/>
    <property type="molecule type" value="Genomic_DNA"/>
</dbReference>
<evidence type="ECO:0000256" key="2">
    <source>
        <dbReference type="ARBA" id="ARBA00006962"/>
    </source>
</evidence>
<reference evidence="7 8" key="1">
    <citation type="submission" date="2015-06" db="EMBL/GenBank/DDBJ databases">
        <title>Genome sequence of Pseudoalteromonas peptidolytica.</title>
        <authorList>
            <person name="Xie B.-B."/>
            <person name="Rong J.-C."/>
            <person name="Qin Q.-L."/>
            <person name="Zhang Y.-Z."/>
        </authorList>
    </citation>
    <scope>NUCLEOTIDE SEQUENCE [LARGE SCALE GENOMIC DNA]</scope>
    <source>
        <strain evidence="7 8">F12-50-A1</strain>
    </source>
</reference>
<dbReference type="Gene3D" id="3.40.50.2000">
    <property type="entry name" value="Glycogen Phosphorylase B"/>
    <property type="match status" value="1"/>
</dbReference>
<name>A0A8I0MXR1_9GAMM</name>
<dbReference type="InterPro" id="IPR048097">
    <property type="entry name" value="Cps14G-like"/>
</dbReference>
<dbReference type="PANTHER" id="PTHR12867">
    <property type="entry name" value="GLYCOSYL TRANSFERASE-RELATED"/>
    <property type="match status" value="1"/>
</dbReference>
<evidence type="ECO:0000259" key="6">
    <source>
        <dbReference type="Pfam" id="PF04101"/>
    </source>
</evidence>
<keyword evidence="4" id="KW-0808">Transferase</keyword>
<dbReference type="Pfam" id="PF04101">
    <property type="entry name" value="Glyco_tran_28_C"/>
    <property type="match status" value="1"/>
</dbReference>